<protein>
    <submittedName>
        <fullName evidence="2">Glycosyltransferase family 2 protein</fullName>
    </submittedName>
</protein>
<dbReference type="Pfam" id="PF00535">
    <property type="entry name" value="Glycos_transf_2"/>
    <property type="match status" value="1"/>
</dbReference>
<proteinExistence type="predicted"/>
<dbReference type="RefSeq" id="WP_126620234.1">
    <property type="nucleotide sequence ID" value="NZ_JBHUCY010000103.1"/>
</dbReference>
<reference evidence="2 3" key="1">
    <citation type="submission" date="2018-12" db="EMBL/GenBank/DDBJ databases">
        <authorList>
            <person name="Yang Y."/>
        </authorList>
    </citation>
    <scope>NUCLEOTIDE SEQUENCE [LARGE SCALE GENOMIC DNA]</scope>
    <source>
        <strain evidence="2 3">L-25-5w-1</strain>
    </source>
</reference>
<keyword evidence="3" id="KW-1185">Reference proteome</keyword>
<dbReference type="SUPFAM" id="SSF53448">
    <property type="entry name" value="Nucleotide-diphospho-sugar transferases"/>
    <property type="match status" value="1"/>
</dbReference>
<dbReference type="InterPro" id="IPR001173">
    <property type="entry name" value="Glyco_trans_2-like"/>
</dbReference>
<evidence type="ECO:0000313" key="3">
    <source>
        <dbReference type="Proteomes" id="UP000277007"/>
    </source>
</evidence>
<feature type="domain" description="Glycosyltransferase 2-like" evidence="1">
    <location>
        <begin position="15"/>
        <end position="200"/>
    </location>
</feature>
<dbReference type="Gene3D" id="3.90.550.10">
    <property type="entry name" value="Spore Coat Polysaccharide Biosynthesis Protein SpsA, Chain A"/>
    <property type="match status" value="1"/>
</dbReference>
<dbReference type="EMBL" id="RXMA01000040">
    <property type="protein sequence ID" value="RTR14207.1"/>
    <property type="molecule type" value="Genomic_DNA"/>
</dbReference>
<dbReference type="GO" id="GO:0016740">
    <property type="term" value="F:transferase activity"/>
    <property type="evidence" value="ECO:0007669"/>
    <property type="project" value="UniProtKB-KW"/>
</dbReference>
<keyword evidence="2" id="KW-0808">Transferase</keyword>
<name>A0A431VAL6_9PROT</name>
<dbReference type="Proteomes" id="UP000277007">
    <property type="component" value="Unassembled WGS sequence"/>
</dbReference>
<evidence type="ECO:0000313" key="2">
    <source>
        <dbReference type="EMBL" id="RTR14207.1"/>
    </source>
</evidence>
<dbReference type="AlphaFoldDB" id="A0A431VAL6"/>
<dbReference type="CDD" id="cd04186">
    <property type="entry name" value="GT_2_like_c"/>
    <property type="match status" value="1"/>
</dbReference>
<dbReference type="PANTHER" id="PTHR43179:SF7">
    <property type="entry name" value="RHAMNOSYLTRANSFERASE WBBL"/>
    <property type="match status" value="1"/>
</dbReference>
<dbReference type="PANTHER" id="PTHR43179">
    <property type="entry name" value="RHAMNOSYLTRANSFERASE WBBL"/>
    <property type="match status" value="1"/>
</dbReference>
<gene>
    <name evidence="2" type="ORF">EJ903_23940</name>
</gene>
<dbReference type="OrthoDB" id="9783791at2"/>
<organism evidence="2 3">
    <name type="scientific">Azospirillum griseum</name>
    <dbReference type="NCBI Taxonomy" id="2496639"/>
    <lineage>
        <taxon>Bacteria</taxon>
        <taxon>Pseudomonadati</taxon>
        <taxon>Pseudomonadota</taxon>
        <taxon>Alphaproteobacteria</taxon>
        <taxon>Rhodospirillales</taxon>
        <taxon>Azospirillaceae</taxon>
        <taxon>Azospirillum</taxon>
    </lineage>
</organism>
<dbReference type="InterPro" id="IPR029044">
    <property type="entry name" value="Nucleotide-diphossugar_trans"/>
</dbReference>
<accession>A0A431VAL6</accession>
<comment type="caution">
    <text evidence="2">The sequence shown here is derived from an EMBL/GenBank/DDBJ whole genome shotgun (WGS) entry which is preliminary data.</text>
</comment>
<sequence length="327" mass="35677">MIPASPSDSSPSLRIVTVNWNAGNLLRECVDSLAGALTGGFRLESMTIVDNASQDGSAVGLETIATGLPLTVVANTENRGFAAACNQGAAGSKADWLLFLNPDTRLSANSLTPVFSFLADPSSNRIGALDVQLLDETGRTQRCCARRPSPGRLVAQAIGLDSVMPSLFPPHFMIEWDHKDTRDVDQAMGAFLMIRRSLFQDLGGFDERFFVYFDDVDLCLRVRQANWRVVHFAGATAYHKGGGTTDQVRATRLFYGWRSRLLFTAKHHGALALLAVTLATLFMEPLARLAQAVLRRRPQDAMGVLGGVARLWADMPHLLPRLMRGHG</sequence>
<evidence type="ECO:0000259" key="1">
    <source>
        <dbReference type="Pfam" id="PF00535"/>
    </source>
</evidence>